<proteinExistence type="predicted"/>
<sequence>MAGFGREENDRGEGGAAAGAVVVVVREMKKKEGKKGVKQLPAVIFQRKIWGEGREGGPAMREKRESAAACCFSGVGDVGRTRRHGGFTESYGGYSVLQLGGSGVRRRGCWSQGRKGFPAKQWLDLVVGEERERGRGKEGCGG</sequence>
<comment type="caution">
    <text evidence="1">The sequence shown here is derived from an EMBL/GenBank/DDBJ whole genome shotgun (WGS) entry which is preliminary data.</text>
</comment>
<gene>
    <name evidence="1" type="ORF">HAX54_017904</name>
</gene>
<reference evidence="1 2" key="1">
    <citation type="journal article" date="2021" name="BMC Genomics">
        <title>Datura genome reveals duplications of psychoactive alkaloid biosynthetic genes and high mutation rate following tissue culture.</title>
        <authorList>
            <person name="Rajewski A."/>
            <person name="Carter-House D."/>
            <person name="Stajich J."/>
            <person name="Litt A."/>
        </authorList>
    </citation>
    <scope>NUCLEOTIDE SEQUENCE [LARGE SCALE GENOMIC DNA]</scope>
    <source>
        <strain evidence="1">AR-01</strain>
    </source>
</reference>
<dbReference type="Proteomes" id="UP000823775">
    <property type="component" value="Unassembled WGS sequence"/>
</dbReference>
<evidence type="ECO:0000313" key="1">
    <source>
        <dbReference type="EMBL" id="MCD7446842.1"/>
    </source>
</evidence>
<protein>
    <submittedName>
        <fullName evidence="1">Uncharacterized protein</fullName>
    </submittedName>
</protein>
<accession>A0ABS8RJQ0</accession>
<name>A0ABS8RJQ0_DATST</name>
<organism evidence="1 2">
    <name type="scientific">Datura stramonium</name>
    <name type="common">Jimsonweed</name>
    <name type="synonym">Common thornapple</name>
    <dbReference type="NCBI Taxonomy" id="4076"/>
    <lineage>
        <taxon>Eukaryota</taxon>
        <taxon>Viridiplantae</taxon>
        <taxon>Streptophyta</taxon>
        <taxon>Embryophyta</taxon>
        <taxon>Tracheophyta</taxon>
        <taxon>Spermatophyta</taxon>
        <taxon>Magnoliopsida</taxon>
        <taxon>eudicotyledons</taxon>
        <taxon>Gunneridae</taxon>
        <taxon>Pentapetalae</taxon>
        <taxon>asterids</taxon>
        <taxon>lamiids</taxon>
        <taxon>Solanales</taxon>
        <taxon>Solanaceae</taxon>
        <taxon>Solanoideae</taxon>
        <taxon>Datureae</taxon>
        <taxon>Datura</taxon>
    </lineage>
</organism>
<keyword evidence="2" id="KW-1185">Reference proteome</keyword>
<dbReference type="EMBL" id="JACEIK010000022">
    <property type="protein sequence ID" value="MCD7446842.1"/>
    <property type="molecule type" value="Genomic_DNA"/>
</dbReference>
<evidence type="ECO:0000313" key="2">
    <source>
        <dbReference type="Proteomes" id="UP000823775"/>
    </source>
</evidence>